<dbReference type="SUPFAM" id="SSF51197">
    <property type="entry name" value="Clavaminate synthase-like"/>
    <property type="match status" value="1"/>
</dbReference>
<name>A0A382WZZ4_9ZZZZ</name>
<gene>
    <name evidence="1" type="ORF">METZ01_LOCUS417380</name>
</gene>
<dbReference type="EMBL" id="UINC01163945">
    <property type="protein sequence ID" value="SVD64526.1"/>
    <property type="molecule type" value="Genomic_DNA"/>
</dbReference>
<sequence>MIDSLNTIVQKYNIKRDLDGKNYGEFFRENGYYVLPKSDLPVEKIAEIIDLLLEREAWRGGWEGKEEYMKYKKNFQPGAYRLGNLLNKHELFRKIITDKDILNICFQILGDDVKIGGLDMREPKKGTGQQDLHIDWIPKKKIEITENVVAMIFLDDSNED</sequence>
<protein>
    <recommendedName>
        <fullName evidence="2">Phytanoyl-CoA dioxygenase</fullName>
    </recommendedName>
</protein>
<feature type="non-terminal residue" evidence="1">
    <location>
        <position position="160"/>
    </location>
</feature>
<evidence type="ECO:0008006" key="2">
    <source>
        <dbReference type="Google" id="ProtNLM"/>
    </source>
</evidence>
<organism evidence="1">
    <name type="scientific">marine metagenome</name>
    <dbReference type="NCBI Taxonomy" id="408172"/>
    <lineage>
        <taxon>unclassified sequences</taxon>
        <taxon>metagenomes</taxon>
        <taxon>ecological metagenomes</taxon>
    </lineage>
</organism>
<proteinExistence type="predicted"/>
<dbReference type="Gene3D" id="2.60.120.620">
    <property type="entry name" value="q2cbj1_9rhob like domain"/>
    <property type="match status" value="1"/>
</dbReference>
<reference evidence="1" key="1">
    <citation type="submission" date="2018-05" db="EMBL/GenBank/DDBJ databases">
        <authorList>
            <person name="Lanie J.A."/>
            <person name="Ng W.-L."/>
            <person name="Kazmierczak K.M."/>
            <person name="Andrzejewski T.M."/>
            <person name="Davidsen T.M."/>
            <person name="Wayne K.J."/>
            <person name="Tettelin H."/>
            <person name="Glass J.I."/>
            <person name="Rusch D."/>
            <person name="Podicherti R."/>
            <person name="Tsui H.-C.T."/>
            <person name="Winkler M.E."/>
        </authorList>
    </citation>
    <scope>NUCLEOTIDE SEQUENCE</scope>
</reference>
<evidence type="ECO:0000313" key="1">
    <source>
        <dbReference type="EMBL" id="SVD64526.1"/>
    </source>
</evidence>
<accession>A0A382WZZ4</accession>
<dbReference type="AlphaFoldDB" id="A0A382WZZ4"/>